<evidence type="ECO:0000256" key="1">
    <source>
        <dbReference type="ARBA" id="ARBA00022737"/>
    </source>
</evidence>
<keyword evidence="2" id="KW-0378">Hydrolase</keyword>
<dbReference type="GO" id="GO:0000272">
    <property type="term" value="P:polysaccharide catabolic process"/>
    <property type="evidence" value="ECO:0007669"/>
    <property type="project" value="UniProtKB-KW"/>
</dbReference>
<dbReference type="InterPro" id="IPR059177">
    <property type="entry name" value="GH29D-like_dom"/>
</dbReference>
<dbReference type="InterPro" id="IPR050991">
    <property type="entry name" value="ECM_Regulatory_Proteins"/>
</dbReference>
<gene>
    <name evidence="6" type="ORF">SAMN04488085_10788</name>
</gene>
<dbReference type="Pfam" id="PF13290">
    <property type="entry name" value="CHB_HEX_C_1"/>
    <property type="match status" value="1"/>
</dbReference>
<keyword evidence="3" id="KW-0624">Polysaccharide degradation</keyword>
<keyword evidence="2" id="KW-0326">Glycosidase</keyword>
<proteinExistence type="predicted"/>
<evidence type="ECO:0000313" key="6">
    <source>
        <dbReference type="EMBL" id="SFL15543.1"/>
    </source>
</evidence>
<evidence type="ECO:0000256" key="2">
    <source>
        <dbReference type="ARBA" id="ARBA00023295"/>
    </source>
</evidence>
<dbReference type="SUPFAM" id="SSF49265">
    <property type="entry name" value="Fibronectin type III"/>
    <property type="match status" value="1"/>
</dbReference>
<dbReference type="Proteomes" id="UP000199152">
    <property type="component" value="Unassembled WGS sequence"/>
</dbReference>
<dbReference type="InterPro" id="IPR003961">
    <property type="entry name" value="FN3_dom"/>
</dbReference>
<evidence type="ECO:0000259" key="5">
    <source>
        <dbReference type="PROSITE" id="PS50853"/>
    </source>
</evidence>
<accession>A0A1I4FDJ7</accession>
<dbReference type="CDD" id="cd00063">
    <property type="entry name" value="FN3"/>
    <property type="match status" value="1"/>
</dbReference>
<dbReference type="EMBL" id="FOSW01000007">
    <property type="protein sequence ID" value="SFL15543.1"/>
    <property type="molecule type" value="Genomic_DNA"/>
</dbReference>
<keyword evidence="1" id="KW-0677">Repeat</keyword>
<dbReference type="PANTHER" id="PTHR46708">
    <property type="entry name" value="TENASCIN"/>
    <property type="match status" value="1"/>
</dbReference>
<dbReference type="GO" id="GO:0016798">
    <property type="term" value="F:hydrolase activity, acting on glycosyl bonds"/>
    <property type="evidence" value="ECO:0007669"/>
    <property type="project" value="UniProtKB-KW"/>
</dbReference>
<feature type="signal peptide" evidence="4">
    <location>
        <begin position="1"/>
        <end position="23"/>
    </location>
</feature>
<feature type="domain" description="Fibronectin type-III" evidence="5">
    <location>
        <begin position="457"/>
        <end position="553"/>
    </location>
</feature>
<organism evidence="6 7">
    <name type="scientific">Geodermatophilus ruber</name>
    <dbReference type="NCBI Taxonomy" id="504800"/>
    <lineage>
        <taxon>Bacteria</taxon>
        <taxon>Bacillati</taxon>
        <taxon>Actinomycetota</taxon>
        <taxon>Actinomycetes</taxon>
        <taxon>Geodermatophilales</taxon>
        <taxon>Geodermatophilaceae</taxon>
        <taxon>Geodermatophilus</taxon>
    </lineage>
</organism>
<protein>
    <submittedName>
        <fullName evidence="6">Fibronectin type III domain-containing protein</fullName>
    </submittedName>
</protein>
<dbReference type="InterPro" id="IPR036116">
    <property type="entry name" value="FN3_sf"/>
</dbReference>
<evidence type="ECO:0000256" key="3">
    <source>
        <dbReference type="ARBA" id="ARBA00023326"/>
    </source>
</evidence>
<dbReference type="OrthoDB" id="3832207at2"/>
<dbReference type="Pfam" id="PF00041">
    <property type="entry name" value="fn3"/>
    <property type="match status" value="1"/>
</dbReference>
<evidence type="ECO:0000313" key="7">
    <source>
        <dbReference type="Proteomes" id="UP000199152"/>
    </source>
</evidence>
<dbReference type="PROSITE" id="PS50853">
    <property type="entry name" value="FN3"/>
    <property type="match status" value="2"/>
</dbReference>
<keyword evidence="7" id="KW-1185">Reference proteome</keyword>
<sequence>MGLLSAATLGVGSVVLTGGAAQAAPLPTLPNNMVIFPDRDFMTVEGFEGLTDATARVQVLRGTGETVVGQTDAPVNYPEAGVAFEINHPGGACWGEGAPAGLKVTPDIQGGDVLRLVIDGVTYDSPVAPISVESESASGATVTVISNVPADIPLERVEGRIIQPDFKDTAVGRRDARATVDGTGDTGYTSSLTRISDTQVQAEYTFEDAATAQTALAGTARVMSWVTTQGEERAGITIAEHEEVGGPGMGGCPAGPGDAAQPAPGNATFQRSADRTQMQVRWTPADDVAGGTAVSGYQIIATDPQGNLRGRNEAATATSTTLTGLDPAQNYAIQVRAAQGEALSAAFLAGESTGTPPGGGGTPGDTVQPTLGEAQFDPATNQLTLSATDDAGTPQIYYTVDGSPANDIDMPALNAELYTAPITLTGTAPVTVNYAAFDAAGNVTTGSYTGTPGEVAPPAPLAAPAELIATSVSGAVRLDWQAVPEATDYEVSVLNADGSAARPASLTSGARTATVTGLTGATSYTFSVKGVAAGRTGTAATVDGSPGVFVSSPVVTRAQWRSGDFRIEGTSDVTTGQVRLYRANAGGQLLNAGGTVVTAVAQAQQFGNGTAVTAAVAPETGGEFTLRLRNNAAGTANPGYLVAIATDGGRSAPFQVSGR</sequence>
<dbReference type="Gene3D" id="2.60.40.10">
    <property type="entry name" value="Immunoglobulins"/>
    <property type="match status" value="2"/>
</dbReference>
<dbReference type="InParanoid" id="A0A1I4FDJ7"/>
<keyword evidence="4" id="KW-0732">Signal</keyword>
<evidence type="ECO:0000256" key="4">
    <source>
        <dbReference type="SAM" id="SignalP"/>
    </source>
</evidence>
<feature type="chain" id="PRO_5011561204" evidence="4">
    <location>
        <begin position="24"/>
        <end position="659"/>
    </location>
</feature>
<dbReference type="PANTHER" id="PTHR46708:SF11">
    <property type="entry name" value="RECEPTOR-TYPE TYROSINE-PROTEIN PHOSPHATASE ETA-LIKE"/>
    <property type="match status" value="1"/>
</dbReference>
<reference evidence="6 7" key="1">
    <citation type="submission" date="2016-10" db="EMBL/GenBank/DDBJ databases">
        <authorList>
            <person name="de Groot N.N."/>
        </authorList>
    </citation>
    <scope>NUCLEOTIDE SEQUENCE [LARGE SCALE GENOMIC DNA]</scope>
    <source>
        <strain evidence="6 7">DSM 45317</strain>
    </source>
</reference>
<keyword evidence="3" id="KW-0119">Carbohydrate metabolism</keyword>
<dbReference type="RefSeq" id="WP_091324999.1">
    <property type="nucleotide sequence ID" value="NZ_FOSW01000007.1"/>
</dbReference>
<dbReference type="AlphaFoldDB" id="A0A1I4FDJ7"/>
<dbReference type="SMART" id="SM00060">
    <property type="entry name" value="FN3"/>
    <property type="match status" value="2"/>
</dbReference>
<name>A0A1I4FDJ7_9ACTN</name>
<dbReference type="InterPro" id="IPR013783">
    <property type="entry name" value="Ig-like_fold"/>
</dbReference>
<feature type="domain" description="Fibronectin type-III" evidence="5">
    <location>
        <begin position="263"/>
        <end position="358"/>
    </location>
</feature>